<dbReference type="Pfam" id="PF00158">
    <property type="entry name" value="Sigma54_activat"/>
    <property type="match status" value="1"/>
</dbReference>
<dbReference type="PROSITE" id="PS00688">
    <property type="entry name" value="SIGMA54_INTERACT_3"/>
    <property type="match status" value="1"/>
</dbReference>
<comment type="caution">
    <text evidence="7">The sequence shown here is derived from an EMBL/GenBank/DDBJ whole genome shotgun (WGS) entry which is preliminary data.</text>
</comment>
<dbReference type="CDD" id="cd00009">
    <property type="entry name" value="AAA"/>
    <property type="match status" value="1"/>
</dbReference>
<protein>
    <recommendedName>
        <fullName evidence="6">Sigma-54 factor interaction domain-containing protein</fullName>
    </recommendedName>
</protein>
<evidence type="ECO:0000256" key="1">
    <source>
        <dbReference type="ARBA" id="ARBA00022741"/>
    </source>
</evidence>
<dbReference type="SUPFAM" id="SSF52540">
    <property type="entry name" value="P-loop containing nucleoside triphosphate hydrolases"/>
    <property type="match status" value="1"/>
</dbReference>
<organism evidence="7">
    <name type="scientific">marine sediment metagenome</name>
    <dbReference type="NCBI Taxonomy" id="412755"/>
    <lineage>
        <taxon>unclassified sequences</taxon>
        <taxon>metagenomes</taxon>
        <taxon>ecological metagenomes</taxon>
    </lineage>
</organism>
<feature type="non-terminal residue" evidence="7">
    <location>
        <position position="199"/>
    </location>
</feature>
<dbReference type="GO" id="GO:0006355">
    <property type="term" value="P:regulation of DNA-templated transcription"/>
    <property type="evidence" value="ECO:0007669"/>
    <property type="project" value="InterPro"/>
</dbReference>
<dbReference type="Gene3D" id="3.40.50.300">
    <property type="entry name" value="P-loop containing nucleotide triphosphate hydrolases"/>
    <property type="match status" value="1"/>
</dbReference>
<evidence type="ECO:0000313" key="7">
    <source>
        <dbReference type="EMBL" id="GAI84652.1"/>
    </source>
</evidence>
<dbReference type="Gene3D" id="1.10.8.60">
    <property type="match status" value="1"/>
</dbReference>
<keyword evidence="4" id="KW-0238">DNA-binding</keyword>
<dbReference type="PROSITE" id="PS00676">
    <property type="entry name" value="SIGMA54_INTERACT_2"/>
    <property type="match status" value="1"/>
</dbReference>
<gene>
    <name evidence="7" type="ORF">S12H4_23498</name>
</gene>
<dbReference type="InterPro" id="IPR002078">
    <property type="entry name" value="Sigma_54_int"/>
</dbReference>
<keyword evidence="1" id="KW-0547">Nucleotide-binding</keyword>
<name>X1RV65_9ZZZZ</name>
<evidence type="ECO:0000256" key="2">
    <source>
        <dbReference type="ARBA" id="ARBA00022840"/>
    </source>
</evidence>
<dbReference type="EMBL" id="BARW01012498">
    <property type="protein sequence ID" value="GAI84652.1"/>
    <property type="molecule type" value="Genomic_DNA"/>
</dbReference>
<evidence type="ECO:0000256" key="4">
    <source>
        <dbReference type="ARBA" id="ARBA00023125"/>
    </source>
</evidence>
<dbReference type="GO" id="GO:0003677">
    <property type="term" value="F:DNA binding"/>
    <property type="evidence" value="ECO:0007669"/>
    <property type="project" value="UniProtKB-KW"/>
</dbReference>
<dbReference type="PANTHER" id="PTHR32071">
    <property type="entry name" value="TRANSCRIPTIONAL REGULATORY PROTEIN"/>
    <property type="match status" value="1"/>
</dbReference>
<dbReference type="GO" id="GO:0005524">
    <property type="term" value="F:ATP binding"/>
    <property type="evidence" value="ECO:0007669"/>
    <property type="project" value="UniProtKB-KW"/>
</dbReference>
<feature type="domain" description="Sigma-54 factor interaction" evidence="6">
    <location>
        <begin position="1"/>
        <end position="177"/>
    </location>
</feature>
<dbReference type="PROSITE" id="PS50045">
    <property type="entry name" value="SIGMA54_INTERACT_4"/>
    <property type="match status" value="1"/>
</dbReference>
<evidence type="ECO:0000259" key="6">
    <source>
        <dbReference type="PROSITE" id="PS50045"/>
    </source>
</evidence>
<evidence type="ECO:0000256" key="3">
    <source>
        <dbReference type="ARBA" id="ARBA00023015"/>
    </source>
</evidence>
<dbReference type="Pfam" id="PF25601">
    <property type="entry name" value="AAA_lid_14"/>
    <property type="match status" value="1"/>
</dbReference>
<keyword evidence="2" id="KW-0067">ATP-binding</keyword>
<proteinExistence type="predicted"/>
<dbReference type="InterPro" id="IPR025943">
    <property type="entry name" value="Sigma_54_int_dom_ATP-bd_2"/>
</dbReference>
<dbReference type="AlphaFoldDB" id="X1RV65"/>
<evidence type="ECO:0000256" key="5">
    <source>
        <dbReference type="ARBA" id="ARBA00023163"/>
    </source>
</evidence>
<keyword evidence="3" id="KW-0805">Transcription regulation</keyword>
<accession>X1RV65</accession>
<dbReference type="InterPro" id="IPR025944">
    <property type="entry name" value="Sigma_54_int_dom_CS"/>
</dbReference>
<reference evidence="7" key="1">
    <citation type="journal article" date="2014" name="Front. Microbiol.">
        <title>High frequency of phylogenetically diverse reductive dehalogenase-homologous genes in deep subseafloor sedimentary metagenomes.</title>
        <authorList>
            <person name="Kawai M."/>
            <person name="Futagami T."/>
            <person name="Toyoda A."/>
            <person name="Takaki Y."/>
            <person name="Nishi S."/>
            <person name="Hori S."/>
            <person name="Arai W."/>
            <person name="Tsubouchi T."/>
            <person name="Morono Y."/>
            <person name="Uchiyama I."/>
            <person name="Ito T."/>
            <person name="Fujiyama A."/>
            <person name="Inagaki F."/>
            <person name="Takami H."/>
        </authorList>
    </citation>
    <scope>NUCLEOTIDE SEQUENCE</scope>
    <source>
        <strain evidence="7">Expedition CK06-06</strain>
    </source>
</reference>
<dbReference type="InterPro" id="IPR027417">
    <property type="entry name" value="P-loop_NTPase"/>
</dbReference>
<keyword evidence="5" id="KW-0804">Transcription</keyword>
<sequence>MKINCSAFAESLLDNELFGHDRGAYTGADTTFKGVFERADGGTLFLDEIGDMPLLIQSKILRTLQDKEIRRLGGKNNIKVNVRFIAASNKNLRKLMCEKSFREDLFYRLNAATLTVPPLRERKQDIPLLVSLFLQESPSGKSQKPKVISDRVMQILMDYDWPGNIRELKNTLHYAAAIALDECIDVNDLPPEFFEHQPT</sequence>
<dbReference type="InterPro" id="IPR058031">
    <property type="entry name" value="AAA_lid_NorR"/>
</dbReference>